<organism evidence="2 3">
    <name type="scientific">Sphenostylis stenocarpa</name>
    <dbReference type="NCBI Taxonomy" id="92480"/>
    <lineage>
        <taxon>Eukaryota</taxon>
        <taxon>Viridiplantae</taxon>
        <taxon>Streptophyta</taxon>
        <taxon>Embryophyta</taxon>
        <taxon>Tracheophyta</taxon>
        <taxon>Spermatophyta</taxon>
        <taxon>Magnoliopsida</taxon>
        <taxon>eudicotyledons</taxon>
        <taxon>Gunneridae</taxon>
        <taxon>Pentapetalae</taxon>
        <taxon>rosids</taxon>
        <taxon>fabids</taxon>
        <taxon>Fabales</taxon>
        <taxon>Fabaceae</taxon>
        <taxon>Papilionoideae</taxon>
        <taxon>50 kb inversion clade</taxon>
        <taxon>NPAAA clade</taxon>
        <taxon>indigoferoid/millettioid clade</taxon>
        <taxon>Phaseoleae</taxon>
        <taxon>Sphenostylis</taxon>
    </lineage>
</organism>
<dbReference type="PROSITE" id="PS50006">
    <property type="entry name" value="FHA_DOMAIN"/>
    <property type="match status" value="1"/>
</dbReference>
<dbReference type="InterPro" id="IPR037912">
    <property type="entry name" value="MCRS1"/>
</dbReference>
<dbReference type="CDD" id="cd22687">
    <property type="entry name" value="FHA_MCRS1"/>
    <property type="match status" value="1"/>
</dbReference>
<proteinExistence type="predicted"/>
<dbReference type="GO" id="GO:0071339">
    <property type="term" value="C:MLL1 complex"/>
    <property type="evidence" value="ECO:0007669"/>
    <property type="project" value="InterPro"/>
</dbReference>
<dbReference type="Gramene" id="rna-AYBTSS11_LOCUS25309">
    <property type="protein sequence ID" value="CAJ1973249.1"/>
    <property type="gene ID" value="gene-AYBTSS11_LOCUS25309"/>
</dbReference>
<dbReference type="GO" id="GO:0045944">
    <property type="term" value="P:positive regulation of transcription by RNA polymerase II"/>
    <property type="evidence" value="ECO:0007669"/>
    <property type="project" value="TreeGrafter"/>
</dbReference>
<dbReference type="FunFam" id="2.60.200.20:FF:000052">
    <property type="entry name" value="Microspherule protein 1"/>
    <property type="match status" value="1"/>
</dbReference>
<dbReference type="GO" id="GO:0002151">
    <property type="term" value="F:G-quadruplex RNA binding"/>
    <property type="evidence" value="ECO:0007669"/>
    <property type="project" value="InterPro"/>
</dbReference>
<gene>
    <name evidence="2" type="ORF">AYBTSS11_LOCUS25309</name>
</gene>
<dbReference type="InterPro" id="IPR000253">
    <property type="entry name" value="FHA_dom"/>
</dbReference>
<protein>
    <recommendedName>
        <fullName evidence="1">FHA domain-containing protein</fullName>
    </recommendedName>
</protein>
<dbReference type="PANTHER" id="PTHR13233">
    <property type="entry name" value="MICROSPHERULE PROTEIN 1"/>
    <property type="match status" value="1"/>
</dbReference>
<feature type="domain" description="FHA" evidence="1">
    <location>
        <begin position="744"/>
        <end position="800"/>
    </location>
</feature>
<evidence type="ECO:0000313" key="3">
    <source>
        <dbReference type="Proteomes" id="UP001189624"/>
    </source>
</evidence>
<dbReference type="EMBL" id="OY731406">
    <property type="protein sequence ID" value="CAJ1973249.1"/>
    <property type="molecule type" value="Genomic_DNA"/>
</dbReference>
<dbReference type="AlphaFoldDB" id="A0AA86SYF6"/>
<dbReference type="InterPro" id="IPR008984">
    <property type="entry name" value="SMAD_FHA_dom_sf"/>
</dbReference>
<evidence type="ECO:0000259" key="1">
    <source>
        <dbReference type="PROSITE" id="PS50006"/>
    </source>
</evidence>
<accession>A0AA86SYF6</accession>
<dbReference type="GO" id="GO:0031011">
    <property type="term" value="C:Ino80 complex"/>
    <property type="evidence" value="ECO:0007669"/>
    <property type="project" value="InterPro"/>
</dbReference>
<evidence type="ECO:0000313" key="2">
    <source>
        <dbReference type="EMBL" id="CAJ1973249.1"/>
    </source>
</evidence>
<dbReference type="Proteomes" id="UP001189624">
    <property type="component" value="Chromosome 9"/>
</dbReference>
<sequence>MGALATLAPWIPEDDLLLKNAVEAGASLESLAKGAVQFSRKYNIREIQDRWYSLLYDPVISAEASTGMTNFELSASPLPSKFYRFGHSKEHKVVSAKRKSESVRNLYYARRKRIRNSILTSMDLSFLVDPVNGNYAEHGSDDPLSGNCMPEGGTSNHFSNLPAQYDFPCENVMDDNVASDAGVFFPGVENAVEKNLPVKLKSVFKEEPQFLGDNVPLDGAVEELDVPRELTIDGWIGDNDLETMPLATLDHINSAPGNMCPDFDENNVFDSSELECGTSFNLSSLPEIPVWSIDEGIQEPDMPCDGFNDSTACGEAYLEELSNSLLNFSSEEELFLMDVDGEEGIDKSYFDGLSSLLTSTIDANPSQVPKRDETESLMASQAHVINQPVSCSKEVDDNPGSAASGVQVVHKLEFQLSSPPLVEDPQFPELTNEVSSCSLNTEEQEIPDNEDVFLPFDVPPVIFPPSSKLIFKASKKPISSSVQDYGFNKHRASERGKTLMHVEKKTRVESHASSQMTGSLCFPGPDGGSKAKFELPGNHPSHAVSMSSVTVPGRFGGNDTANTTNALLHANKKEEATNAGLAKDPSNRVAYPFVKKSAADSNDSRNHAQLNGSSIKSEQDLALPLQDHQLQCAEVGSSDVLESELVANPPTLDEEEQYIESDDELPSYSDVEAMVLDMDFDPDDHQDSSYNEEVSRYQNVESKRAIMRLEQGIHSCIQRAIEAHGAFAILYGRYSKHYIKKPEVLLGRATEGFPVDIDLSKGGHSNSVSRRQAIIKMDKEGSFYIKNFGKSSVLVNSKEVHTGQSQRLHTNYLIEVRGIPLIFEVNQNRVKQYLDHISDNSQTF</sequence>
<dbReference type="Pfam" id="PF00498">
    <property type="entry name" value="FHA"/>
    <property type="match status" value="1"/>
</dbReference>
<reference evidence="2" key="1">
    <citation type="submission" date="2023-10" db="EMBL/GenBank/DDBJ databases">
        <authorList>
            <person name="Domelevo Entfellner J.-B."/>
        </authorList>
    </citation>
    <scope>NUCLEOTIDE SEQUENCE</scope>
</reference>
<keyword evidence="3" id="KW-1185">Reference proteome</keyword>
<dbReference type="InterPro" id="IPR025999">
    <property type="entry name" value="MCRS_N"/>
</dbReference>
<dbReference type="Pfam" id="PF13325">
    <property type="entry name" value="MCRS_N"/>
    <property type="match status" value="1"/>
</dbReference>
<dbReference type="SMART" id="SM00240">
    <property type="entry name" value="FHA"/>
    <property type="match status" value="1"/>
</dbReference>
<dbReference type="PANTHER" id="PTHR13233:SF0">
    <property type="entry name" value="MICROSPHERULE PROTEIN 1"/>
    <property type="match status" value="1"/>
</dbReference>
<dbReference type="SUPFAM" id="SSF49879">
    <property type="entry name" value="SMAD/FHA domain"/>
    <property type="match status" value="1"/>
</dbReference>
<dbReference type="GO" id="GO:0044545">
    <property type="term" value="C:NSL complex"/>
    <property type="evidence" value="ECO:0007669"/>
    <property type="project" value="TreeGrafter"/>
</dbReference>
<name>A0AA86SYF6_9FABA</name>
<dbReference type="Gene3D" id="2.60.200.20">
    <property type="match status" value="1"/>
</dbReference>